<accession>A0A7J7NJN0</accession>
<gene>
    <name evidence="1" type="ORF">GIB67_029848</name>
</gene>
<reference evidence="1 2" key="1">
    <citation type="journal article" date="2020" name="IScience">
        <title>Genome Sequencing of the Endangered Kingdonia uniflora (Circaeasteraceae, Ranunculales) Reveals Potential Mechanisms of Evolutionary Specialization.</title>
        <authorList>
            <person name="Sun Y."/>
            <person name="Deng T."/>
            <person name="Zhang A."/>
            <person name="Moore M.J."/>
            <person name="Landis J.B."/>
            <person name="Lin N."/>
            <person name="Zhang H."/>
            <person name="Zhang X."/>
            <person name="Huang J."/>
            <person name="Zhang X."/>
            <person name="Sun H."/>
            <person name="Wang H."/>
        </authorList>
    </citation>
    <scope>NUCLEOTIDE SEQUENCE [LARGE SCALE GENOMIC DNA]</scope>
    <source>
        <strain evidence="1">TB1705</strain>
        <tissue evidence="1">Leaf</tissue>
    </source>
</reference>
<evidence type="ECO:0000313" key="1">
    <source>
        <dbReference type="EMBL" id="KAF6167210.1"/>
    </source>
</evidence>
<dbReference type="OrthoDB" id="10265155at2759"/>
<dbReference type="InterPro" id="IPR027417">
    <property type="entry name" value="P-loop_NTPase"/>
</dbReference>
<keyword evidence="2" id="KW-1185">Reference proteome</keyword>
<organism evidence="1 2">
    <name type="scientific">Kingdonia uniflora</name>
    <dbReference type="NCBI Taxonomy" id="39325"/>
    <lineage>
        <taxon>Eukaryota</taxon>
        <taxon>Viridiplantae</taxon>
        <taxon>Streptophyta</taxon>
        <taxon>Embryophyta</taxon>
        <taxon>Tracheophyta</taxon>
        <taxon>Spermatophyta</taxon>
        <taxon>Magnoliopsida</taxon>
        <taxon>Ranunculales</taxon>
        <taxon>Circaeasteraceae</taxon>
        <taxon>Kingdonia</taxon>
    </lineage>
</organism>
<dbReference type="EMBL" id="JACGCM010000764">
    <property type="protein sequence ID" value="KAF6167210.1"/>
    <property type="molecule type" value="Genomic_DNA"/>
</dbReference>
<name>A0A7J7NJN0_9MAGN</name>
<protein>
    <submittedName>
        <fullName evidence="1">Uncharacterized protein</fullName>
    </submittedName>
</protein>
<dbReference type="Gene3D" id="3.40.50.300">
    <property type="entry name" value="P-loop containing nucleotide triphosphate hydrolases"/>
    <property type="match status" value="1"/>
</dbReference>
<evidence type="ECO:0000313" key="2">
    <source>
        <dbReference type="Proteomes" id="UP000541444"/>
    </source>
</evidence>
<comment type="caution">
    <text evidence="1">The sequence shown here is derived from an EMBL/GenBank/DDBJ whole genome shotgun (WGS) entry which is preliminary data.</text>
</comment>
<proteinExistence type="predicted"/>
<sequence length="136" mass="15085">MAAKSFVGYPTIKNLPSVSSFPSKFILFRSKYNQKHGKMCDFGTNLMKKSGLRNLRLRPRVSLGGFLGGIFKGDDNGESTRQKYDGNVSLINGMEAEMLGLSDSELRERTVVLRERARKGESLDSLLPLLGVEVRG</sequence>
<dbReference type="Proteomes" id="UP000541444">
    <property type="component" value="Unassembled WGS sequence"/>
</dbReference>
<dbReference type="AlphaFoldDB" id="A0A7J7NJN0"/>